<dbReference type="AlphaFoldDB" id="A0A9D2GG36"/>
<dbReference type="SMART" id="SM00636">
    <property type="entry name" value="Glyco_18"/>
    <property type="match status" value="1"/>
</dbReference>
<dbReference type="GO" id="GO:0005975">
    <property type="term" value="P:carbohydrate metabolic process"/>
    <property type="evidence" value="ECO:0007669"/>
    <property type="project" value="InterPro"/>
</dbReference>
<proteinExistence type="predicted"/>
<accession>A0A9D2GG36</accession>
<feature type="domain" description="GH18" evidence="1">
    <location>
        <begin position="217"/>
        <end position="559"/>
    </location>
</feature>
<dbReference type="SUPFAM" id="SSF51445">
    <property type="entry name" value="(Trans)glycosidases"/>
    <property type="match status" value="1"/>
</dbReference>
<dbReference type="Pfam" id="PF08239">
    <property type="entry name" value="SH3_3"/>
    <property type="match status" value="1"/>
</dbReference>
<evidence type="ECO:0000313" key="2">
    <source>
        <dbReference type="EMBL" id="HIZ79004.1"/>
    </source>
</evidence>
<dbReference type="Pfam" id="PF00704">
    <property type="entry name" value="Glyco_hydro_18"/>
    <property type="match status" value="1"/>
</dbReference>
<dbReference type="InterPro" id="IPR029070">
    <property type="entry name" value="Chitinase_insertion_sf"/>
</dbReference>
<reference evidence="2" key="2">
    <citation type="submission" date="2021-04" db="EMBL/GenBank/DDBJ databases">
        <authorList>
            <person name="Gilroy R."/>
        </authorList>
    </citation>
    <scope>NUCLEOTIDE SEQUENCE</scope>
    <source>
        <strain evidence="2">ChiBcec1-1093</strain>
    </source>
</reference>
<dbReference type="Proteomes" id="UP000824101">
    <property type="component" value="Unassembled WGS sequence"/>
</dbReference>
<dbReference type="Gene3D" id="2.30.30.40">
    <property type="entry name" value="SH3 Domains"/>
    <property type="match status" value="1"/>
</dbReference>
<dbReference type="Gene3D" id="3.10.50.10">
    <property type="match status" value="1"/>
</dbReference>
<comment type="caution">
    <text evidence="2">The sequence shown here is derived from an EMBL/GenBank/DDBJ whole genome shotgun (WGS) entry which is preliminary data.</text>
</comment>
<sequence>MKRTAKRTLGIILLLVLAAAAVLGVWLARRYMPSHEAADVGELFPAEGNHVSIVWNEEVQEAEGIYEENQVYLPLQWVNDNLNERFYWDSGEQLLVYALPDQIVYADADTMGEGGRLLRVEDDGVYLSAGLVAGYTDIRSVYFDNPAVHDGGEDQTAARRIYIDSTWEEEQRATLRWNAAVRQRGGVKSPVITETESGTGVKILEEMDNWSYVRTDTGFMGYVHNWKLTDRETVTPESTFQAPVYESQSLGERVSLVWHQVTTQDANNNFDQMIAGVKGVNVVAPTWFSLTDNEGNFRSLASREYVEKAHDRGMQVWALLDNFSDNVQTEVLLSSTSTRRKLIDGLIDEVLQYDIDGLNLDFESIKPKAGVHYIQFIRELSIDCRANGIILSVDNYVPSAYTEFYNRKEQGVVADYVIVMAYDEHYAGGEMGTVSSISYVKNGLADTMEMVPKEKVIGAVPFYTRIWTVKDGETTSRAVGMEAAQNWVEENQVELKWLDDVGQYYGELEGEDGSVQYIWMEDARSLGLKTEAVDGSGAAGIAFWKLGFEPDEIWDVVNP</sequence>
<dbReference type="EMBL" id="DXBC01000065">
    <property type="protein sequence ID" value="HIZ79004.1"/>
    <property type="molecule type" value="Genomic_DNA"/>
</dbReference>
<dbReference type="InterPro" id="IPR003646">
    <property type="entry name" value="SH3-like_bac-type"/>
</dbReference>
<dbReference type="PANTHER" id="PTHR46066">
    <property type="entry name" value="CHITINASE DOMAIN-CONTAINING PROTEIN 1 FAMILY MEMBER"/>
    <property type="match status" value="1"/>
</dbReference>
<dbReference type="Gene3D" id="3.20.20.80">
    <property type="entry name" value="Glycosidases"/>
    <property type="match status" value="1"/>
</dbReference>
<protein>
    <submittedName>
        <fullName evidence="2">SH3 domain-containing protein</fullName>
    </submittedName>
</protein>
<name>A0A9D2GG36_9FIRM</name>
<evidence type="ECO:0000313" key="3">
    <source>
        <dbReference type="Proteomes" id="UP000824101"/>
    </source>
</evidence>
<dbReference type="GO" id="GO:0008061">
    <property type="term" value="F:chitin binding"/>
    <property type="evidence" value="ECO:0007669"/>
    <property type="project" value="InterPro"/>
</dbReference>
<dbReference type="PROSITE" id="PS51910">
    <property type="entry name" value="GH18_2"/>
    <property type="match status" value="1"/>
</dbReference>
<dbReference type="InterPro" id="IPR001223">
    <property type="entry name" value="Glyco_hydro18_cat"/>
</dbReference>
<dbReference type="InterPro" id="IPR017853">
    <property type="entry name" value="GH"/>
</dbReference>
<reference evidence="2" key="1">
    <citation type="journal article" date="2021" name="PeerJ">
        <title>Extensive microbial diversity within the chicken gut microbiome revealed by metagenomics and culture.</title>
        <authorList>
            <person name="Gilroy R."/>
            <person name="Ravi A."/>
            <person name="Getino M."/>
            <person name="Pursley I."/>
            <person name="Horton D.L."/>
            <person name="Alikhan N.F."/>
            <person name="Baker D."/>
            <person name="Gharbi K."/>
            <person name="Hall N."/>
            <person name="Watson M."/>
            <person name="Adriaenssens E.M."/>
            <person name="Foster-Nyarko E."/>
            <person name="Jarju S."/>
            <person name="Secka A."/>
            <person name="Antonio M."/>
            <person name="Oren A."/>
            <person name="Chaudhuri R.R."/>
            <person name="La Ragione R."/>
            <person name="Hildebrand F."/>
            <person name="Pallen M.J."/>
        </authorList>
    </citation>
    <scope>NUCLEOTIDE SEQUENCE</scope>
    <source>
        <strain evidence="2">ChiBcec1-1093</strain>
    </source>
</reference>
<dbReference type="PANTHER" id="PTHR46066:SF2">
    <property type="entry name" value="CHITINASE DOMAIN-CONTAINING PROTEIN 1"/>
    <property type="match status" value="1"/>
</dbReference>
<evidence type="ECO:0000259" key="1">
    <source>
        <dbReference type="PROSITE" id="PS51910"/>
    </source>
</evidence>
<organism evidence="2 3">
    <name type="scientific">Candidatus Lachnoclostridium stercorigallinarum</name>
    <dbReference type="NCBI Taxonomy" id="2838634"/>
    <lineage>
        <taxon>Bacteria</taxon>
        <taxon>Bacillati</taxon>
        <taxon>Bacillota</taxon>
        <taxon>Clostridia</taxon>
        <taxon>Lachnospirales</taxon>
        <taxon>Lachnospiraceae</taxon>
    </lineage>
</organism>
<gene>
    <name evidence="2" type="ORF">IAA17_04390</name>
</gene>
<dbReference type="InterPro" id="IPR011583">
    <property type="entry name" value="Chitinase_II/V-like_cat"/>
</dbReference>